<name>A0A0M5KSN7_9HYPH</name>
<dbReference type="UniPathway" id="UPA00392"/>
<organism evidence="9 10">
    <name type="scientific">Bartonella ancashensis</name>
    <dbReference type="NCBI Taxonomy" id="1318743"/>
    <lineage>
        <taxon>Bacteria</taxon>
        <taxon>Pseudomonadati</taxon>
        <taxon>Pseudomonadota</taxon>
        <taxon>Alphaproteobacteria</taxon>
        <taxon>Hyphomicrobiales</taxon>
        <taxon>Bartonellaceae</taxon>
        <taxon>Bartonella</taxon>
    </lineage>
</organism>
<keyword evidence="10" id="KW-1185">Reference proteome</keyword>
<dbReference type="RefSeq" id="WP_053944222.1">
    <property type="nucleotide sequence ID" value="NZ_CP010401.1"/>
</dbReference>
<keyword evidence="3 7" id="KW-0808">Transferase</keyword>
<accession>A0A0M5KSN7</accession>
<feature type="region of interest" description="RNA binding" evidence="7">
    <location>
        <begin position="248"/>
        <end position="254"/>
    </location>
</feature>
<feature type="binding site" evidence="7">
    <location>
        <position position="147"/>
    </location>
    <ligand>
        <name>substrate</name>
    </ligand>
</feature>
<dbReference type="AlphaFoldDB" id="A0A0M5KSN7"/>
<dbReference type="PANTHER" id="PTHR46499:SF1">
    <property type="entry name" value="QUEUINE TRNA-RIBOSYLTRANSFERASE"/>
    <property type="match status" value="1"/>
</dbReference>
<evidence type="ECO:0000259" key="8">
    <source>
        <dbReference type="Pfam" id="PF01702"/>
    </source>
</evidence>
<dbReference type="GO" id="GO:0005829">
    <property type="term" value="C:cytosol"/>
    <property type="evidence" value="ECO:0007669"/>
    <property type="project" value="TreeGrafter"/>
</dbReference>
<dbReference type="Gene3D" id="3.20.20.105">
    <property type="entry name" value="Queuine tRNA-ribosyltransferase-like"/>
    <property type="match status" value="1"/>
</dbReference>
<dbReference type="Pfam" id="PF01702">
    <property type="entry name" value="TGT"/>
    <property type="match status" value="1"/>
</dbReference>
<sequence length="377" mass="42004">MTKVFHYKKIAQDGNARLGEIITGRGRIRTPAFMPVGTAGSVKAMYMDQLRDLGTDVILGNTYHLMLRPGAERVARLGGLHEFARWPEPILTDSGGFQVMSLSGICKITEKGAIFRSYISGAYYEMSPERSIEIQGLLDSDIQMQLDQCIALPAKEKEIEAAMELSLRWAQRCKTAFGNQAEKAMFGIVQGGDNIRLREYSAQALKEMNLKGYAIGGLAVGEPQNVMIDVLDATCPILPQDKPRYLMGVGTPDDILKSVARGIDMFDCVMPTRAGRHGLAFTRFGKINLRNARYAEDSRPLDIQSSCPATRDYSRAYLHHLIKSGESLGGMLLTWNNLAYYQQLMQDIRAAIEAKYYASFCDQTTFLWKHGCEVSTQ</sequence>
<feature type="region of interest" description="RNA binding; important for wobble base 34 recognition" evidence="7">
    <location>
        <begin position="272"/>
        <end position="276"/>
    </location>
</feature>
<keyword evidence="2 7" id="KW-0328">Glycosyltransferase</keyword>
<feature type="domain" description="tRNA-guanine(15) transglycosylase-like" evidence="8">
    <location>
        <begin position="15"/>
        <end position="363"/>
    </location>
</feature>
<comment type="pathway">
    <text evidence="1 7">tRNA modification; tRNA-queuosine biosynthesis.</text>
</comment>
<evidence type="ECO:0000256" key="1">
    <source>
        <dbReference type="ARBA" id="ARBA00004691"/>
    </source>
</evidence>
<evidence type="ECO:0000313" key="9">
    <source>
        <dbReference type="EMBL" id="ALE03716.1"/>
    </source>
</evidence>
<evidence type="ECO:0000256" key="7">
    <source>
        <dbReference type="HAMAP-Rule" id="MF_00168"/>
    </source>
</evidence>
<comment type="catalytic activity">
    <reaction evidence="6 7">
        <text>7-aminomethyl-7-carbaguanine + guanosine(34) in tRNA = 7-aminomethyl-7-carbaguanosine(34) in tRNA + guanine</text>
        <dbReference type="Rhea" id="RHEA:24104"/>
        <dbReference type="Rhea" id="RHEA-COMP:10341"/>
        <dbReference type="Rhea" id="RHEA-COMP:10342"/>
        <dbReference type="ChEBI" id="CHEBI:16235"/>
        <dbReference type="ChEBI" id="CHEBI:58703"/>
        <dbReference type="ChEBI" id="CHEBI:74269"/>
        <dbReference type="ChEBI" id="CHEBI:82833"/>
        <dbReference type="EC" id="2.4.2.29"/>
    </reaction>
</comment>
<dbReference type="NCBIfam" id="TIGR00430">
    <property type="entry name" value="Q_tRNA_tgt"/>
    <property type="match status" value="1"/>
</dbReference>
<dbReference type="GO" id="GO:0008616">
    <property type="term" value="P:tRNA queuosine(34) biosynthetic process"/>
    <property type="evidence" value="ECO:0007669"/>
    <property type="project" value="UniProtKB-UniRule"/>
</dbReference>
<dbReference type="NCBIfam" id="TIGR00449">
    <property type="entry name" value="tgt_general"/>
    <property type="match status" value="1"/>
</dbReference>
<dbReference type="KEGG" id="banc:PU02_0902"/>
<keyword evidence="5 7" id="KW-0671">Queuosine biosynthesis</keyword>
<reference evidence="9 10" key="1">
    <citation type="journal article" date="2015" name="Genome Announc.">
        <title>Complete Genome Sequence of Bartonella ancashensis Strain 20.00, Isolated from the Blood of a Patient with Verruga Peruana.</title>
        <authorList>
            <person name="Hang J."/>
            <person name="Mullins K.E."/>
            <person name="Clifford R.J."/>
            <person name="Onmus-Leone F."/>
            <person name="Yang Y."/>
            <person name="Jiang J."/>
            <person name="Leguia M."/>
            <person name="Kasper M.R."/>
            <person name="Maguina C."/>
            <person name="Lesho E.P."/>
            <person name="Jarman R.G."/>
            <person name="Richards A.L."/>
            <person name="Blazes D."/>
        </authorList>
    </citation>
    <scope>NUCLEOTIDE SEQUENCE [LARGE SCALE GENOMIC DNA]</scope>
    <source>
        <strain evidence="9 10">20.00</strain>
    </source>
</reference>
<dbReference type="HAMAP" id="MF_00168">
    <property type="entry name" value="Q_tRNA_Tgt"/>
    <property type="match status" value="1"/>
</dbReference>
<proteinExistence type="inferred from homology"/>
<dbReference type="InterPro" id="IPR002616">
    <property type="entry name" value="tRNA_ribo_trans-like"/>
</dbReference>
<dbReference type="InterPro" id="IPR004803">
    <property type="entry name" value="TGT"/>
</dbReference>
<feature type="binding site" evidence="7">
    <location>
        <position position="217"/>
    </location>
    <ligand>
        <name>substrate</name>
    </ligand>
</feature>
<evidence type="ECO:0000256" key="5">
    <source>
        <dbReference type="ARBA" id="ARBA00022785"/>
    </source>
</evidence>
<dbReference type="EC" id="2.4.2.29" evidence="7"/>
<comment type="subunit">
    <text evidence="7">Homodimer. Within each dimer, one monomer is responsible for RNA recognition and catalysis, while the other monomer binds to the replacement base PreQ1.</text>
</comment>
<dbReference type="Proteomes" id="UP000057213">
    <property type="component" value="Chromosome"/>
</dbReference>
<comment type="function">
    <text evidence="7">Catalyzes the base-exchange of a guanine (G) residue with the queuine precursor 7-aminomethyl-7-deazaguanine (PreQ1) at position 34 (anticodon wobble position) in tRNAs with GU(N) anticodons (tRNA-Asp, -Asn, -His and -Tyr). Catalysis occurs through a double-displacement mechanism. The nucleophile active site attacks the C1' of nucleotide 34 to detach the guanine base from the RNA, forming a covalent enzyme-RNA intermediate. The proton acceptor active site deprotonates the incoming PreQ1, allowing a nucleophilic attack on the C1' of the ribose to form the product. After dissociation, two additional enzymatic reactions on the tRNA convert PreQ1 to queuine (Q), resulting in the hypermodified nucleoside queuosine (7-(((4,5-cis-dihydroxy-2-cyclopenten-1-yl)amino)methyl)-7-deazaguanosine).</text>
</comment>
<evidence type="ECO:0000256" key="6">
    <source>
        <dbReference type="ARBA" id="ARBA00050112"/>
    </source>
</evidence>
<comment type="similarity">
    <text evidence="7">Belongs to the queuine tRNA-ribosyltransferase family.</text>
</comment>
<feature type="active site" description="Nucleophile" evidence="7">
    <location>
        <position position="267"/>
    </location>
</feature>
<dbReference type="PANTHER" id="PTHR46499">
    <property type="entry name" value="QUEUINE TRNA-RIBOSYLTRANSFERASE"/>
    <property type="match status" value="1"/>
</dbReference>
<evidence type="ECO:0000256" key="3">
    <source>
        <dbReference type="ARBA" id="ARBA00022679"/>
    </source>
</evidence>
<dbReference type="OrthoDB" id="9805417at2"/>
<dbReference type="FunFam" id="3.20.20.105:FF:000001">
    <property type="entry name" value="Queuine tRNA-ribosyltransferase"/>
    <property type="match status" value="1"/>
</dbReference>
<dbReference type="EMBL" id="CP010401">
    <property type="protein sequence ID" value="ALE03716.1"/>
    <property type="molecule type" value="Genomic_DNA"/>
</dbReference>
<feature type="binding site" evidence="7">
    <location>
        <begin position="93"/>
        <end position="97"/>
    </location>
    <ligand>
        <name>substrate</name>
    </ligand>
</feature>
<protein>
    <recommendedName>
        <fullName evidence="7">Queuine tRNA-ribosyltransferase</fullName>
        <ecNumber evidence="7">2.4.2.29</ecNumber>
    </recommendedName>
    <alternativeName>
        <fullName evidence="7">Guanine insertion enzyme</fullName>
    </alternativeName>
    <alternativeName>
        <fullName evidence="7">tRNA-guanine transglycosylase</fullName>
    </alternativeName>
</protein>
<keyword evidence="4 7" id="KW-0819">tRNA processing</keyword>
<dbReference type="InterPro" id="IPR036511">
    <property type="entry name" value="TGT-like_sf"/>
</dbReference>
<evidence type="ECO:0000313" key="10">
    <source>
        <dbReference type="Proteomes" id="UP000057213"/>
    </source>
</evidence>
<evidence type="ECO:0000256" key="4">
    <source>
        <dbReference type="ARBA" id="ARBA00022694"/>
    </source>
</evidence>
<feature type="active site" description="Proton acceptor" evidence="7">
    <location>
        <position position="93"/>
    </location>
</feature>
<dbReference type="SUPFAM" id="SSF51713">
    <property type="entry name" value="tRNA-guanine transglycosylase"/>
    <property type="match status" value="1"/>
</dbReference>
<dbReference type="InterPro" id="IPR050076">
    <property type="entry name" value="ArchSynthase1/Queuine_TRR"/>
</dbReference>
<comment type="caution">
    <text evidence="7">Lacks conserved residue(s) required for the propagation of feature annotation.</text>
</comment>
<feature type="binding site" evidence="7">
    <location>
        <position position="190"/>
    </location>
    <ligand>
        <name>substrate</name>
    </ligand>
</feature>
<dbReference type="PATRIC" id="fig|1318743.3.peg.916"/>
<evidence type="ECO:0000256" key="2">
    <source>
        <dbReference type="ARBA" id="ARBA00022676"/>
    </source>
</evidence>
<gene>
    <name evidence="7" type="primary">tgt</name>
    <name evidence="9" type="ORF">PU02_0902</name>
</gene>
<dbReference type="GO" id="GO:0008479">
    <property type="term" value="F:tRNA-guanosine(34) queuine transglycosylase activity"/>
    <property type="evidence" value="ECO:0007669"/>
    <property type="project" value="UniProtKB-UniRule"/>
</dbReference>
<dbReference type="STRING" id="1318743.PU02_0902"/>